<keyword evidence="2" id="KW-0812">Transmembrane</keyword>
<keyword evidence="2" id="KW-1133">Transmembrane helix</keyword>
<keyword evidence="2" id="KW-0472">Membrane</keyword>
<proteinExistence type="predicted"/>
<feature type="compositionally biased region" description="Gly residues" evidence="1">
    <location>
        <begin position="401"/>
        <end position="434"/>
    </location>
</feature>
<reference evidence="3 4" key="1">
    <citation type="submission" date="2018-10" db="EMBL/GenBank/DDBJ databases">
        <title>Isolation of pseudouridimycin from Streptomyces albus DSM 40763.</title>
        <authorList>
            <person name="Rosenqvist P."/>
            <person name="Metsae-Ketelae M."/>
            <person name="Virta P."/>
        </authorList>
    </citation>
    <scope>NUCLEOTIDE SEQUENCE [LARGE SCALE GENOMIC DNA]</scope>
    <source>
        <strain evidence="3 4">DSM 40763</strain>
    </source>
</reference>
<dbReference type="RefSeq" id="WP_016469344.1">
    <property type="nucleotide sequence ID" value="NZ_CP103060.1"/>
</dbReference>
<dbReference type="Proteomes" id="UP000298111">
    <property type="component" value="Unassembled WGS sequence"/>
</dbReference>
<feature type="compositionally biased region" description="Low complexity" evidence="1">
    <location>
        <begin position="38"/>
        <end position="53"/>
    </location>
</feature>
<feature type="region of interest" description="Disordered" evidence="1">
    <location>
        <begin position="245"/>
        <end position="484"/>
    </location>
</feature>
<name>A0A8H1L274_9ACTN</name>
<feature type="compositionally biased region" description="Low complexity" evidence="1">
    <location>
        <begin position="193"/>
        <end position="203"/>
    </location>
</feature>
<feature type="compositionally biased region" description="Low complexity" evidence="1">
    <location>
        <begin position="173"/>
        <end position="185"/>
    </location>
</feature>
<feature type="compositionally biased region" description="Basic and acidic residues" evidence="1">
    <location>
        <begin position="65"/>
        <end position="80"/>
    </location>
</feature>
<organism evidence="3 4">
    <name type="scientific">Streptomyces albus</name>
    <dbReference type="NCBI Taxonomy" id="1888"/>
    <lineage>
        <taxon>Bacteria</taxon>
        <taxon>Bacillati</taxon>
        <taxon>Actinomycetota</taxon>
        <taxon>Actinomycetes</taxon>
        <taxon>Kitasatosporales</taxon>
        <taxon>Streptomycetaceae</taxon>
        <taxon>Streptomyces</taxon>
    </lineage>
</organism>
<feature type="transmembrane region" description="Helical" evidence="2">
    <location>
        <begin position="225"/>
        <end position="248"/>
    </location>
</feature>
<comment type="caution">
    <text evidence="3">The sequence shown here is derived from an EMBL/GenBank/DDBJ whole genome shotgun (WGS) entry which is preliminary data.</text>
</comment>
<feature type="compositionally biased region" description="Basic and acidic residues" evidence="1">
    <location>
        <begin position="326"/>
        <end position="340"/>
    </location>
</feature>
<evidence type="ECO:0000256" key="2">
    <source>
        <dbReference type="SAM" id="Phobius"/>
    </source>
</evidence>
<feature type="compositionally biased region" description="Low complexity" evidence="1">
    <location>
        <begin position="381"/>
        <end position="398"/>
    </location>
</feature>
<feature type="compositionally biased region" description="Gly residues" evidence="1">
    <location>
        <begin position="444"/>
        <end position="457"/>
    </location>
</feature>
<gene>
    <name evidence="3" type="ORF">D8771_32455</name>
</gene>
<evidence type="ECO:0008006" key="5">
    <source>
        <dbReference type="Google" id="ProtNLM"/>
    </source>
</evidence>
<dbReference type="GeneID" id="75181767"/>
<dbReference type="EMBL" id="RCIY01000114">
    <property type="protein sequence ID" value="TGG75711.1"/>
    <property type="molecule type" value="Genomic_DNA"/>
</dbReference>
<feature type="compositionally biased region" description="Basic and acidic residues" evidence="1">
    <location>
        <begin position="290"/>
        <end position="318"/>
    </location>
</feature>
<feature type="region of interest" description="Disordered" evidence="1">
    <location>
        <begin position="23"/>
        <end position="110"/>
    </location>
</feature>
<evidence type="ECO:0000313" key="4">
    <source>
        <dbReference type="Proteomes" id="UP000298111"/>
    </source>
</evidence>
<dbReference type="AlphaFoldDB" id="A0A8H1L274"/>
<protein>
    <recommendedName>
        <fullName evidence="5">Extensin</fullName>
    </recommendedName>
</protein>
<feature type="compositionally biased region" description="Basic and acidic residues" evidence="1">
    <location>
        <begin position="364"/>
        <end position="380"/>
    </location>
</feature>
<sequence length="484" mass="46913">MADDRYSWLDEEIAERLLRGLPVDAHDGGVTGPHDGPGPEAEAHAAARAATGTGHDGSGAPGAEPGRERPGGVPRDDAGAGRRGPGRSPDGGRPAGRRAGGRFALLSDRRFRAEGRATAARLAAALDELAAAHTAPPAPAGGAPAELPGESAAVAAFRAARAPTAPSGPAGLADTTPADGPPAAARADERAGGRTARTRTATQGGTGDESRSRTRSLLTGRPLRAGFAVALAGCALGGVAVAAGTGVLPTPFTGKDTPAATVSPAATPHGHKHGHGPGTGEEETGAEGPDGGRDRTREPHDDRESGDGSRDDDSERGTDLAGGEGRPGKDHKDGRKDGHAGRSPGKGKAVDKQAVAAALCKAYADGKLEADDRRKLERAAGGRAVVRAFCARYGPSDGNGHHPGGNGGGQGGAPGGPGHGNGGSDGSSGGGGGHPPVPGDDSGGDTGGSDGTGGTGGAPSVPGDPDEGAASGGEGAVTGATSGQ</sequence>
<feature type="compositionally biased region" description="Low complexity" evidence="1">
    <location>
        <begin position="257"/>
        <end position="268"/>
    </location>
</feature>
<feature type="region of interest" description="Disordered" evidence="1">
    <location>
        <begin position="160"/>
        <end position="217"/>
    </location>
</feature>
<evidence type="ECO:0000313" key="3">
    <source>
        <dbReference type="EMBL" id="TGG75711.1"/>
    </source>
</evidence>
<evidence type="ECO:0000256" key="1">
    <source>
        <dbReference type="SAM" id="MobiDB-lite"/>
    </source>
</evidence>
<accession>A0A8H1L274</accession>